<keyword evidence="2" id="KW-1185">Reference proteome</keyword>
<dbReference type="AlphaFoldDB" id="A0AAV5MJJ6"/>
<organism evidence="1 2">
    <name type="scientific">Rubroshorea leprosula</name>
    <dbReference type="NCBI Taxonomy" id="152421"/>
    <lineage>
        <taxon>Eukaryota</taxon>
        <taxon>Viridiplantae</taxon>
        <taxon>Streptophyta</taxon>
        <taxon>Embryophyta</taxon>
        <taxon>Tracheophyta</taxon>
        <taxon>Spermatophyta</taxon>
        <taxon>Magnoliopsida</taxon>
        <taxon>eudicotyledons</taxon>
        <taxon>Gunneridae</taxon>
        <taxon>Pentapetalae</taxon>
        <taxon>rosids</taxon>
        <taxon>malvids</taxon>
        <taxon>Malvales</taxon>
        <taxon>Dipterocarpaceae</taxon>
        <taxon>Rubroshorea</taxon>
    </lineage>
</organism>
<gene>
    <name evidence="1" type="ORF">SLEP1_g56866</name>
</gene>
<protein>
    <submittedName>
        <fullName evidence="1">Uncharacterized protein</fullName>
    </submittedName>
</protein>
<reference evidence="1 2" key="1">
    <citation type="journal article" date="2021" name="Commun. Biol.">
        <title>The genome of Shorea leprosula (Dipterocarpaceae) highlights the ecological relevance of drought in aseasonal tropical rainforests.</title>
        <authorList>
            <person name="Ng K.K.S."/>
            <person name="Kobayashi M.J."/>
            <person name="Fawcett J.A."/>
            <person name="Hatakeyama M."/>
            <person name="Paape T."/>
            <person name="Ng C.H."/>
            <person name="Ang C.C."/>
            <person name="Tnah L.H."/>
            <person name="Lee C.T."/>
            <person name="Nishiyama T."/>
            <person name="Sese J."/>
            <person name="O'Brien M.J."/>
            <person name="Copetti D."/>
            <person name="Mohd Noor M.I."/>
            <person name="Ong R.C."/>
            <person name="Putra M."/>
            <person name="Sireger I.Z."/>
            <person name="Indrioko S."/>
            <person name="Kosugi Y."/>
            <person name="Izuno A."/>
            <person name="Isagi Y."/>
            <person name="Lee S.L."/>
            <person name="Shimizu K.K."/>
        </authorList>
    </citation>
    <scope>NUCLEOTIDE SEQUENCE [LARGE SCALE GENOMIC DNA]</scope>
    <source>
        <strain evidence="1">214</strain>
    </source>
</reference>
<dbReference type="InterPro" id="IPR029063">
    <property type="entry name" value="SAM-dependent_MTases_sf"/>
</dbReference>
<proteinExistence type="predicted"/>
<sequence>MSSESAQRVFQLRLDPLTGNSEWVVIDENEEGPESFKEPLLATTSYLDMLNDSSRNRAYRLAIEKTVTKPCHVLDIG</sequence>
<name>A0AAV5MJJ6_9ROSI</name>
<dbReference type="Gene3D" id="3.40.50.150">
    <property type="entry name" value="Vaccinia Virus protein VP39"/>
    <property type="match status" value="1"/>
</dbReference>
<accession>A0AAV5MJJ6</accession>
<evidence type="ECO:0000313" key="1">
    <source>
        <dbReference type="EMBL" id="GKV50153.1"/>
    </source>
</evidence>
<evidence type="ECO:0000313" key="2">
    <source>
        <dbReference type="Proteomes" id="UP001054252"/>
    </source>
</evidence>
<dbReference type="EMBL" id="BPVZ01000343">
    <property type="protein sequence ID" value="GKV50153.1"/>
    <property type="molecule type" value="Genomic_DNA"/>
</dbReference>
<dbReference type="Proteomes" id="UP001054252">
    <property type="component" value="Unassembled WGS sequence"/>
</dbReference>
<comment type="caution">
    <text evidence="1">The sequence shown here is derived from an EMBL/GenBank/DDBJ whole genome shotgun (WGS) entry which is preliminary data.</text>
</comment>